<protein>
    <submittedName>
        <fullName evidence="3">PEP-CTERM sorting domain-containing protein</fullName>
    </submittedName>
</protein>
<proteinExistence type="predicted"/>
<feature type="chain" id="PRO_5045529005" evidence="1">
    <location>
        <begin position="28"/>
        <end position="204"/>
    </location>
</feature>
<name>A0ABU3K9Y1_9BACT</name>
<gene>
    <name evidence="3" type="ORF">PPG34_12645</name>
</gene>
<sequence length="204" mass="21463">MKTRLGSGLTMLALAGMLFAGTPSAEAVNFTVYTNKTDWTNALSTSVVTENFSDATLNSGLSVVSGFGSAGVSGGEWYDRADAPGLFTTWSFGTSIYAFGGNWDLATNGAGTGLQLKILGNLITPQIPDSSTGQFYGVIADTVFSSVIVQEGTQGGARETYFLDNLVYSFYETQSNPVPEPGTMLLFGTGLAGIVAWRMKKVQA</sequence>
<evidence type="ECO:0000259" key="2">
    <source>
        <dbReference type="Pfam" id="PF07589"/>
    </source>
</evidence>
<keyword evidence="4" id="KW-1185">Reference proteome</keyword>
<accession>A0ABU3K9Y1</accession>
<comment type="caution">
    <text evidence="3">The sequence shown here is derived from an EMBL/GenBank/DDBJ whole genome shotgun (WGS) entry which is preliminary data.</text>
</comment>
<evidence type="ECO:0000313" key="4">
    <source>
        <dbReference type="Proteomes" id="UP001250932"/>
    </source>
</evidence>
<dbReference type="Pfam" id="PF07589">
    <property type="entry name" value="PEP-CTERM"/>
    <property type="match status" value="1"/>
</dbReference>
<evidence type="ECO:0000256" key="1">
    <source>
        <dbReference type="SAM" id="SignalP"/>
    </source>
</evidence>
<feature type="signal peptide" evidence="1">
    <location>
        <begin position="1"/>
        <end position="27"/>
    </location>
</feature>
<dbReference type="RefSeq" id="WP_313833718.1">
    <property type="nucleotide sequence ID" value="NZ_JAQOUE010000001.1"/>
</dbReference>
<dbReference type="InterPro" id="IPR013424">
    <property type="entry name" value="Ice-binding_C"/>
</dbReference>
<dbReference type="Proteomes" id="UP001250932">
    <property type="component" value="Unassembled WGS sequence"/>
</dbReference>
<evidence type="ECO:0000313" key="3">
    <source>
        <dbReference type="EMBL" id="MDT7043201.1"/>
    </source>
</evidence>
<dbReference type="EMBL" id="JAQOUE010000001">
    <property type="protein sequence ID" value="MDT7043201.1"/>
    <property type="molecule type" value="Genomic_DNA"/>
</dbReference>
<feature type="domain" description="Ice-binding protein C-terminal" evidence="2">
    <location>
        <begin position="177"/>
        <end position="200"/>
    </location>
</feature>
<dbReference type="NCBIfam" id="TIGR02595">
    <property type="entry name" value="PEP_CTERM"/>
    <property type="match status" value="1"/>
</dbReference>
<organism evidence="3 4">
    <name type="scientific">Candidatus Nitronereus thalassa</name>
    <dbReference type="NCBI Taxonomy" id="3020898"/>
    <lineage>
        <taxon>Bacteria</taxon>
        <taxon>Pseudomonadati</taxon>
        <taxon>Nitrospirota</taxon>
        <taxon>Nitrospiria</taxon>
        <taxon>Nitrospirales</taxon>
        <taxon>Nitrospiraceae</taxon>
        <taxon>Candidatus Nitronereus</taxon>
    </lineage>
</organism>
<reference evidence="3 4" key="1">
    <citation type="journal article" date="2023" name="ISME J.">
        <title>Cultivation and genomic characterization of novel and ubiquitous marine nitrite-oxidizing bacteria from the Nitrospirales.</title>
        <authorList>
            <person name="Mueller A.J."/>
            <person name="Daebeler A."/>
            <person name="Herbold C.W."/>
            <person name="Kirkegaard R.H."/>
            <person name="Daims H."/>
        </authorList>
    </citation>
    <scope>NUCLEOTIDE SEQUENCE [LARGE SCALE GENOMIC DNA]</scope>
    <source>
        <strain evidence="3 4">EB</strain>
    </source>
</reference>
<keyword evidence="1" id="KW-0732">Signal</keyword>